<feature type="chain" id="PRO_5005252215" evidence="1">
    <location>
        <begin position="21"/>
        <end position="392"/>
    </location>
</feature>
<dbReference type="Proteomes" id="UP000036097">
    <property type="component" value="Unassembled WGS sequence"/>
</dbReference>
<comment type="caution">
    <text evidence="2">The sequence shown here is derived from an EMBL/GenBank/DDBJ whole genome shotgun (WGS) entry which is preliminary data.</text>
</comment>
<feature type="signal peptide" evidence="1">
    <location>
        <begin position="1"/>
        <end position="20"/>
    </location>
</feature>
<evidence type="ECO:0000313" key="3">
    <source>
        <dbReference type="Proteomes" id="UP000036097"/>
    </source>
</evidence>
<accession>A0A0J1GZN7</accession>
<keyword evidence="1" id="KW-0732">Signal</keyword>
<reference evidence="2 3" key="1">
    <citation type="submission" date="2015-05" db="EMBL/GenBank/DDBJ databases">
        <title>Photobacterium galathea sp. nov.</title>
        <authorList>
            <person name="Machado H."/>
            <person name="Gram L."/>
        </authorList>
    </citation>
    <scope>NUCLEOTIDE SEQUENCE [LARGE SCALE GENOMIC DNA]</scope>
    <source>
        <strain evidence="2 3">CGMCC 1.12159</strain>
    </source>
</reference>
<dbReference type="OrthoDB" id="6252241at2"/>
<organism evidence="2 3">
    <name type="scientific">Photobacterium aquae</name>
    <dbReference type="NCBI Taxonomy" id="1195763"/>
    <lineage>
        <taxon>Bacteria</taxon>
        <taxon>Pseudomonadati</taxon>
        <taxon>Pseudomonadota</taxon>
        <taxon>Gammaproteobacteria</taxon>
        <taxon>Vibrionales</taxon>
        <taxon>Vibrionaceae</taxon>
        <taxon>Photobacterium</taxon>
    </lineage>
</organism>
<evidence type="ECO:0000256" key="1">
    <source>
        <dbReference type="SAM" id="SignalP"/>
    </source>
</evidence>
<name>A0A0J1GZN7_9GAMM</name>
<proteinExistence type="predicted"/>
<evidence type="ECO:0000313" key="2">
    <source>
        <dbReference type="EMBL" id="KLV05083.1"/>
    </source>
</evidence>
<dbReference type="Gene3D" id="3.60.60.10">
    <property type="entry name" value="Penicillin V Acylase, Chain A"/>
    <property type="match status" value="1"/>
</dbReference>
<sequence>MKKTLLAATIAITSAFSVQAELIQHTDQIAEVKFTGSTYELGKHVGNVGHQQIMAGIERFDSMLGVMLEGMDLDNLKETFDKNDVYGQLKIHSPDSAEYIAGLSDALNLEPNYLLALGMSDEAVFESQRSGGLGFLEESEKKAEAPAKCTVMGKTNGKGKAIGLANFDYMGINEEGLMVINHTDLEGNTKLIQTWIGLIPYGGVTAGGHPLLMNTMSDEGTARQHDNGPILAKGLIPSYKMSWDVYNAKTPDQVKDVFDAGAPTTYFSYLILDANGKVSNVENGYKDSTRWGAADSMVHSNHSNFVHHDFIEGDFGGQTLLRKEHGETLLATMDMETEFKDVLPTMQHKPLYKGRGGAVSTVTTTFWKVDGKNVDMSIYTDANHPVVTIKNY</sequence>
<dbReference type="RefSeq" id="WP_047879286.1">
    <property type="nucleotide sequence ID" value="NZ_LDOT01000016.1"/>
</dbReference>
<dbReference type="PATRIC" id="fig|1195763.3.peg.2714"/>
<protein>
    <submittedName>
        <fullName evidence="2">Uncharacterized protein</fullName>
    </submittedName>
</protein>
<dbReference type="EMBL" id="LDOT01000016">
    <property type="protein sequence ID" value="KLV05083.1"/>
    <property type="molecule type" value="Genomic_DNA"/>
</dbReference>
<dbReference type="Gene3D" id="1.10.10.2120">
    <property type="match status" value="1"/>
</dbReference>
<dbReference type="AlphaFoldDB" id="A0A0J1GZN7"/>
<gene>
    <name evidence="2" type="ORF">ABT56_12835</name>
</gene>
<keyword evidence="3" id="KW-1185">Reference proteome</keyword>